<reference evidence="4 5" key="1">
    <citation type="submission" date="2018-07" db="EMBL/GenBank/DDBJ databases">
        <title>Dyella monticola sp. nov. and Dyella psychrodurans sp. nov. isolated from monsoon evergreen broad-leaved forest soil of Dinghu Mountain, China.</title>
        <authorList>
            <person name="Gao Z."/>
            <person name="Qiu L."/>
        </authorList>
    </citation>
    <scope>NUCLEOTIDE SEQUENCE [LARGE SCALE GENOMIC DNA]</scope>
    <source>
        <strain evidence="4 5">4G-K06</strain>
    </source>
</reference>
<dbReference type="AlphaFoldDB" id="A0A370WZU2"/>
<protein>
    <submittedName>
        <fullName evidence="4">Phosphoesterase</fullName>
    </submittedName>
</protein>
<keyword evidence="5" id="KW-1185">Reference proteome</keyword>
<feature type="region of interest" description="Disordered" evidence="2">
    <location>
        <begin position="117"/>
        <end position="147"/>
    </location>
</feature>
<proteinExistence type="predicted"/>
<dbReference type="Gene3D" id="3.40.720.10">
    <property type="entry name" value="Alkaline Phosphatase, subunit A"/>
    <property type="match status" value="2"/>
</dbReference>
<evidence type="ECO:0000256" key="1">
    <source>
        <dbReference type="ARBA" id="ARBA00022801"/>
    </source>
</evidence>
<dbReference type="EMBL" id="QRBE01000005">
    <property type="protein sequence ID" value="RDS81678.1"/>
    <property type="molecule type" value="Genomic_DNA"/>
</dbReference>
<dbReference type="Pfam" id="PF04185">
    <property type="entry name" value="Phosphoesterase"/>
    <property type="match status" value="1"/>
</dbReference>
<feature type="chain" id="PRO_5016638832" evidence="3">
    <location>
        <begin position="29"/>
        <end position="680"/>
    </location>
</feature>
<dbReference type="InterPro" id="IPR017850">
    <property type="entry name" value="Alkaline_phosphatase_core_sf"/>
</dbReference>
<evidence type="ECO:0000256" key="3">
    <source>
        <dbReference type="SAM" id="SignalP"/>
    </source>
</evidence>
<dbReference type="OrthoDB" id="9770871at2"/>
<sequence>MPTTFGNAKLKPFVLCALITSLVGMANAQTTTPPNDAGFRANVPATATTPVHSQPGGLVTLYNPNSAQDASNHTRTPIKHVILLIGENRTFDHVFATYTPPHGQTVENLLSEGIVKADGTPGPNVAKAQQWQADQSGDYSNSPTRTSAYANLPQMDTGGAPTQPYLASAAQAEAIEPALPSADYVELAEGGTGLPNDVVDTRFPATLGNAPVNMHASISYNDYANSPVHRFFQMWQQLDCKVANATRSNPSGCRADLFPWVEVTMGAGNNGVTQPANFTDQSTGEGSTSMQFLNMAQGDAPYFKQLAEQYALSDNFHQSVMGGTGANHIMLGFGDAIYYADANGNPAVPPTNQIENPNSQTGTNNWWVQDGYSGGSYVECADDSQPGVAPVRSYLKSLPYRTFRGTDCKPGAYYLVNNYNPGYLGTGAAAPLGADQYTIPPTKQQNLALLLTRHNVSWKYYGEGWSNGTESGEAGTFCNICDPFLYSTQIMTNPTLRANNQDINNLYSDIQNGTLPAVSIAKPDGLLDGHPASSKLELFEGYVQKIVQMVQANPTLWNNTAIMITFDEGGGYYDSGYVQPIDFFGDGTRIPLLVVSKYSTGGRVVHTYYDHVSFDKFVEANWGIDQTISGRSRDNLPNPIQFQNNPYVPVNAPAIGDLMDMFDFHRGWQSDNGSVAATQH</sequence>
<dbReference type="PANTHER" id="PTHR31956:SF1">
    <property type="entry name" value="NON-SPECIFIC PHOSPHOLIPASE C1"/>
    <property type="match status" value="1"/>
</dbReference>
<name>A0A370WZU2_9GAMM</name>
<keyword evidence="3" id="KW-0732">Signal</keyword>
<feature type="signal peptide" evidence="3">
    <location>
        <begin position="1"/>
        <end position="28"/>
    </location>
</feature>
<dbReference type="RefSeq" id="WP_115495547.1">
    <property type="nucleotide sequence ID" value="NZ_QRBE01000005.1"/>
</dbReference>
<dbReference type="InterPro" id="IPR007312">
    <property type="entry name" value="Phosphoesterase"/>
</dbReference>
<dbReference type="PANTHER" id="PTHR31956">
    <property type="entry name" value="NON-SPECIFIC PHOSPHOLIPASE C4-RELATED"/>
    <property type="match status" value="1"/>
</dbReference>
<evidence type="ECO:0000313" key="5">
    <source>
        <dbReference type="Proteomes" id="UP000254258"/>
    </source>
</evidence>
<organism evidence="4 5">
    <name type="scientific">Dyella monticola</name>
    <dbReference type="NCBI Taxonomy" id="1927958"/>
    <lineage>
        <taxon>Bacteria</taxon>
        <taxon>Pseudomonadati</taxon>
        <taxon>Pseudomonadota</taxon>
        <taxon>Gammaproteobacteria</taxon>
        <taxon>Lysobacterales</taxon>
        <taxon>Rhodanobacteraceae</taxon>
        <taxon>Dyella</taxon>
    </lineage>
</organism>
<evidence type="ECO:0000256" key="2">
    <source>
        <dbReference type="SAM" id="MobiDB-lite"/>
    </source>
</evidence>
<keyword evidence="1" id="KW-0378">Hydrolase</keyword>
<feature type="compositionally biased region" description="Polar residues" evidence="2">
    <location>
        <begin position="127"/>
        <end position="147"/>
    </location>
</feature>
<comment type="caution">
    <text evidence="4">The sequence shown here is derived from an EMBL/GenBank/DDBJ whole genome shotgun (WGS) entry which is preliminary data.</text>
</comment>
<gene>
    <name evidence="4" type="ORF">DWU98_10675</name>
</gene>
<accession>A0A370WZU2</accession>
<evidence type="ECO:0000313" key="4">
    <source>
        <dbReference type="EMBL" id="RDS81678.1"/>
    </source>
</evidence>
<dbReference type="Proteomes" id="UP000254258">
    <property type="component" value="Unassembled WGS sequence"/>
</dbReference>
<dbReference type="GO" id="GO:0042578">
    <property type="term" value="F:phosphoric ester hydrolase activity"/>
    <property type="evidence" value="ECO:0007669"/>
    <property type="project" value="UniProtKB-ARBA"/>
</dbReference>